<feature type="compositionally biased region" description="Basic and acidic residues" evidence="1">
    <location>
        <begin position="172"/>
        <end position="189"/>
    </location>
</feature>
<name>A0A382GBS3_9ZZZZ</name>
<gene>
    <name evidence="3" type="ORF">METZ01_LOCUS225514</name>
</gene>
<organism evidence="3">
    <name type="scientific">marine metagenome</name>
    <dbReference type="NCBI Taxonomy" id="408172"/>
    <lineage>
        <taxon>unclassified sequences</taxon>
        <taxon>metagenomes</taxon>
        <taxon>ecological metagenomes</taxon>
    </lineage>
</organism>
<dbReference type="InterPro" id="IPR018490">
    <property type="entry name" value="cNMP-bd_dom_sf"/>
</dbReference>
<dbReference type="Pfam" id="PF00027">
    <property type="entry name" value="cNMP_binding"/>
    <property type="match status" value="1"/>
</dbReference>
<dbReference type="EMBL" id="UINC01054672">
    <property type="protein sequence ID" value="SVB72660.1"/>
    <property type="molecule type" value="Genomic_DNA"/>
</dbReference>
<accession>A0A382GBS3</accession>
<dbReference type="InterPro" id="IPR014710">
    <property type="entry name" value="RmlC-like_jellyroll"/>
</dbReference>
<reference evidence="3" key="1">
    <citation type="submission" date="2018-05" db="EMBL/GenBank/DDBJ databases">
        <authorList>
            <person name="Lanie J.A."/>
            <person name="Ng W.-L."/>
            <person name="Kazmierczak K.M."/>
            <person name="Andrzejewski T.M."/>
            <person name="Davidsen T.M."/>
            <person name="Wayne K.J."/>
            <person name="Tettelin H."/>
            <person name="Glass J.I."/>
            <person name="Rusch D."/>
            <person name="Podicherti R."/>
            <person name="Tsui H.-C.T."/>
            <person name="Winkler M.E."/>
        </authorList>
    </citation>
    <scope>NUCLEOTIDE SEQUENCE</scope>
</reference>
<dbReference type="PROSITE" id="PS50042">
    <property type="entry name" value="CNMP_BINDING_3"/>
    <property type="match status" value="1"/>
</dbReference>
<feature type="domain" description="Cyclic nucleotide-binding" evidence="2">
    <location>
        <begin position="35"/>
        <end position="138"/>
    </location>
</feature>
<dbReference type="PANTHER" id="PTHR23011:SF28">
    <property type="entry name" value="CYCLIC NUCLEOTIDE-BINDING DOMAIN CONTAINING PROTEIN"/>
    <property type="match status" value="1"/>
</dbReference>
<dbReference type="SUPFAM" id="SSF51206">
    <property type="entry name" value="cAMP-binding domain-like"/>
    <property type="match status" value="1"/>
</dbReference>
<dbReference type="InterPro" id="IPR000595">
    <property type="entry name" value="cNMP-bd_dom"/>
</dbReference>
<dbReference type="CDD" id="cd00038">
    <property type="entry name" value="CAP_ED"/>
    <property type="match status" value="1"/>
</dbReference>
<dbReference type="Gene3D" id="2.60.120.10">
    <property type="entry name" value="Jelly Rolls"/>
    <property type="match status" value="1"/>
</dbReference>
<dbReference type="AlphaFoldDB" id="A0A382GBS3"/>
<evidence type="ECO:0000259" key="2">
    <source>
        <dbReference type="PROSITE" id="PS50042"/>
    </source>
</evidence>
<protein>
    <recommendedName>
        <fullName evidence="2">Cyclic nucleotide-binding domain-containing protein</fullName>
    </recommendedName>
</protein>
<feature type="region of interest" description="Disordered" evidence="1">
    <location>
        <begin position="171"/>
        <end position="203"/>
    </location>
</feature>
<proteinExistence type="predicted"/>
<evidence type="ECO:0000313" key="3">
    <source>
        <dbReference type="EMBL" id="SVB72660.1"/>
    </source>
</evidence>
<sequence>METEYYDGIWDSIVGRTDRKQVERDIIDVLKQIQIFDGLSNRELRNFARISYQRTYAENETIVIEGQDSAGMYVILDGTVKVTRKVEDDSIITLKTLEDGTFFGDVGLLDSAPRTATVTAIRTSRIIGFFRPELLNLIESDPKLASKVIFVLAKVLASRLRFTNQELQKAQFENDRLRNPTQKTEKKAGDPQQSAEDFKLEIE</sequence>
<evidence type="ECO:0000256" key="1">
    <source>
        <dbReference type="SAM" id="MobiDB-lite"/>
    </source>
</evidence>
<dbReference type="PANTHER" id="PTHR23011">
    <property type="entry name" value="CYCLIC NUCLEOTIDE-BINDING DOMAIN CONTAINING PROTEIN"/>
    <property type="match status" value="1"/>
</dbReference>
<dbReference type="SMART" id="SM00100">
    <property type="entry name" value="cNMP"/>
    <property type="match status" value="1"/>
</dbReference>